<keyword evidence="3" id="KW-1185">Reference proteome</keyword>
<evidence type="ECO:0000259" key="1">
    <source>
        <dbReference type="Pfam" id="PF04909"/>
    </source>
</evidence>
<reference evidence="2" key="1">
    <citation type="submission" date="2020-04" db="EMBL/GenBank/DDBJ databases">
        <title>Analysis of mating type loci in Filobasidium floriforme.</title>
        <authorList>
            <person name="Nowrousian M."/>
        </authorList>
    </citation>
    <scope>NUCLEOTIDE SEQUENCE</scope>
    <source>
        <strain evidence="2">CBS 6242</strain>
    </source>
</reference>
<gene>
    <name evidence="2" type="ORF">FFLO_03420</name>
</gene>
<dbReference type="InterPro" id="IPR052358">
    <property type="entry name" value="Aro_Compnd_Degr_Hydrolases"/>
</dbReference>
<dbReference type="EMBL" id="JABELV010000062">
    <property type="protein sequence ID" value="KAG7539703.1"/>
    <property type="molecule type" value="Genomic_DNA"/>
</dbReference>
<protein>
    <recommendedName>
        <fullName evidence="1">Amidohydrolase-related domain-containing protein</fullName>
    </recommendedName>
</protein>
<comment type="caution">
    <text evidence="2">The sequence shown here is derived from an EMBL/GenBank/DDBJ whole genome shotgun (WGS) entry which is preliminary data.</text>
</comment>
<dbReference type="InterPro" id="IPR032466">
    <property type="entry name" value="Metal_Hydrolase"/>
</dbReference>
<organism evidence="2 3">
    <name type="scientific">Filobasidium floriforme</name>
    <dbReference type="NCBI Taxonomy" id="5210"/>
    <lineage>
        <taxon>Eukaryota</taxon>
        <taxon>Fungi</taxon>
        <taxon>Dikarya</taxon>
        <taxon>Basidiomycota</taxon>
        <taxon>Agaricomycotina</taxon>
        <taxon>Tremellomycetes</taxon>
        <taxon>Filobasidiales</taxon>
        <taxon>Filobasidiaceae</taxon>
        <taxon>Filobasidium</taxon>
    </lineage>
</organism>
<dbReference type="Gene3D" id="3.20.20.140">
    <property type="entry name" value="Metal-dependent hydrolases"/>
    <property type="match status" value="1"/>
</dbReference>
<evidence type="ECO:0000313" key="2">
    <source>
        <dbReference type="EMBL" id="KAG7539703.1"/>
    </source>
</evidence>
<dbReference type="GO" id="GO:0016787">
    <property type="term" value="F:hydrolase activity"/>
    <property type="evidence" value="ECO:0007669"/>
    <property type="project" value="InterPro"/>
</dbReference>
<dbReference type="AlphaFoldDB" id="A0A8K0JM94"/>
<dbReference type="SUPFAM" id="SSF51556">
    <property type="entry name" value="Metallo-dependent hydrolases"/>
    <property type="match status" value="1"/>
</dbReference>
<dbReference type="PANTHER" id="PTHR35563">
    <property type="entry name" value="BARREL METAL-DEPENDENT HYDROLASE, PUTATIVE (AFU_ORTHOLOGUE AFUA_1G16240)-RELATED"/>
    <property type="match status" value="1"/>
</dbReference>
<accession>A0A8K0JM94</accession>
<evidence type="ECO:0000313" key="3">
    <source>
        <dbReference type="Proteomes" id="UP000812966"/>
    </source>
</evidence>
<dbReference type="Pfam" id="PF04909">
    <property type="entry name" value="Amidohydro_2"/>
    <property type="match status" value="1"/>
</dbReference>
<proteinExistence type="predicted"/>
<dbReference type="InterPro" id="IPR006680">
    <property type="entry name" value="Amidohydro-rel"/>
</dbReference>
<dbReference type="Proteomes" id="UP000812966">
    <property type="component" value="Unassembled WGS sequence"/>
</dbReference>
<name>A0A8K0JM94_9TREE</name>
<dbReference type="PANTHER" id="PTHR35563:SF2">
    <property type="entry name" value="BARREL METAL-DEPENDENT HYDROLASE, PUTATIVE (AFU_ORTHOLOGUE AFUA_1G16240)-RELATED"/>
    <property type="match status" value="1"/>
</dbReference>
<sequence length="321" mass="37051">MPSLIETAPESARKERVCPPGSWDTHFHIFELDRFELSPRRHFTPAHTPLADFEALQHKLGIEHPAIAHGLSFGLDISSIYRYLEYFDGTARAFAVIDLETVTDGDLRRMHDAGVRGIRIDYHHHKAQHDLQEQIKCLKGYSARVAPFKWAVQVYHPHPEFWSELAPVVAELPTPVVLDHFGALKTASLANYNQSETTDFDVLQQPGLDAITTLLRSGKLWIKLSAPYRCSEAGPEYHDMEPLVKALVKAHPDRVLYGSDWPHTQPFHRRPKNLEPTDIEPFVNFDDYTWVKTLKTWLSEEEWQKLMVKNPRVLMQYERND</sequence>
<feature type="domain" description="Amidohydrolase-related" evidence="1">
    <location>
        <begin position="23"/>
        <end position="312"/>
    </location>
</feature>